<name>A0A0J8BPR0_BETVV</name>
<gene>
    <name evidence="1" type="ORF">BVRB_9g208960</name>
</gene>
<sequence>MGLTRCTNYISLPIPLVRQRSLAHPLLDTPSSSSHNSCSSSTLFTILSLLPCDAHPAIADTFAIPL</sequence>
<keyword evidence="2" id="KW-1185">Reference proteome</keyword>
<accession>A0A0J8BPR0</accession>
<dbReference type="Proteomes" id="UP000035740">
    <property type="component" value="Chromosome 9"/>
</dbReference>
<reference evidence="1 2" key="1">
    <citation type="journal article" date="2014" name="Nature">
        <title>The genome of the recently domesticated crop plant sugar beet (Beta vulgaris).</title>
        <authorList>
            <person name="Dohm J.C."/>
            <person name="Minoche A.E."/>
            <person name="Holtgrawe D."/>
            <person name="Capella-Gutierrez S."/>
            <person name="Zakrzewski F."/>
            <person name="Tafer H."/>
            <person name="Rupp O."/>
            <person name="Sorensen T.R."/>
            <person name="Stracke R."/>
            <person name="Reinhardt R."/>
            <person name="Goesmann A."/>
            <person name="Kraft T."/>
            <person name="Schulz B."/>
            <person name="Stadler P.F."/>
            <person name="Schmidt T."/>
            <person name="Gabaldon T."/>
            <person name="Lehrach H."/>
            <person name="Weisshaar B."/>
            <person name="Himmelbauer H."/>
        </authorList>
    </citation>
    <scope>NUCLEOTIDE SEQUENCE [LARGE SCALE GENOMIC DNA]</scope>
    <source>
        <tissue evidence="1">Taproot</tissue>
    </source>
</reference>
<organism evidence="1 2">
    <name type="scientific">Beta vulgaris subsp. vulgaris</name>
    <name type="common">Beet</name>
    <dbReference type="NCBI Taxonomy" id="3555"/>
    <lineage>
        <taxon>Eukaryota</taxon>
        <taxon>Viridiplantae</taxon>
        <taxon>Streptophyta</taxon>
        <taxon>Embryophyta</taxon>
        <taxon>Tracheophyta</taxon>
        <taxon>Spermatophyta</taxon>
        <taxon>Magnoliopsida</taxon>
        <taxon>eudicotyledons</taxon>
        <taxon>Gunneridae</taxon>
        <taxon>Pentapetalae</taxon>
        <taxon>Caryophyllales</taxon>
        <taxon>Chenopodiaceae</taxon>
        <taxon>Betoideae</taxon>
        <taxon>Beta</taxon>
    </lineage>
</organism>
<evidence type="ECO:0000313" key="2">
    <source>
        <dbReference type="Proteomes" id="UP000035740"/>
    </source>
</evidence>
<dbReference type="Gramene" id="KMT01973">
    <property type="protein sequence ID" value="KMT01973"/>
    <property type="gene ID" value="BVRB_9g208960"/>
</dbReference>
<dbReference type="AlphaFoldDB" id="A0A0J8BPR0"/>
<protein>
    <submittedName>
        <fullName evidence="1">Uncharacterized protein</fullName>
    </submittedName>
</protein>
<dbReference type="EMBL" id="KQ090189">
    <property type="protein sequence ID" value="KMT01973.1"/>
    <property type="molecule type" value="Genomic_DNA"/>
</dbReference>
<proteinExistence type="predicted"/>
<evidence type="ECO:0000313" key="1">
    <source>
        <dbReference type="EMBL" id="KMT01973.1"/>
    </source>
</evidence>